<dbReference type="PANTHER" id="PTHR48081">
    <property type="entry name" value="AB HYDROLASE SUPERFAMILY PROTEIN C4A8.06C"/>
    <property type="match status" value="1"/>
</dbReference>
<dbReference type="InterPro" id="IPR050300">
    <property type="entry name" value="GDXG_lipolytic_enzyme"/>
</dbReference>
<dbReference type="RefSeq" id="WP_311935557.1">
    <property type="nucleotide sequence ID" value="NZ_JAVSCK010000001.1"/>
</dbReference>
<keyword evidence="1 3" id="KW-0378">Hydrolase</keyword>
<dbReference type="InterPro" id="IPR029058">
    <property type="entry name" value="AB_hydrolase_fold"/>
</dbReference>
<evidence type="ECO:0000313" key="4">
    <source>
        <dbReference type="Proteomes" id="UP001597163"/>
    </source>
</evidence>
<organism evidence="3 4">
    <name type="scientific">Hwangdonia seohaensis</name>
    <dbReference type="NCBI Taxonomy" id="1240727"/>
    <lineage>
        <taxon>Bacteria</taxon>
        <taxon>Pseudomonadati</taxon>
        <taxon>Bacteroidota</taxon>
        <taxon>Flavobacteriia</taxon>
        <taxon>Flavobacteriales</taxon>
        <taxon>Flavobacteriaceae</taxon>
        <taxon>Hwangdonia</taxon>
    </lineage>
</organism>
<dbReference type="InterPro" id="IPR049492">
    <property type="entry name" value="BD-FAE-like_dom"/>
</dbReference>
<dbReference type="GO" id="GO:0016787">
    <property type="term" value="F:hydrolase activity"/>
    <property type="evidence" value="ECO:0007669"/>
    <property type="project" value="UniProtKB-KW"/>
</dbReference>
<comment type="caution">
    <text evidence="3">The sequence shown here is derived from an EMBL/GenBank/DDBJ whole genome shotgun (WGS) entry which is preliminary data.</text>
</comment>
<feature type="domain" description="BD-FAE-like" evidence="2">
    <location>
        <begin position="41"/>
        <end position="158"/>
    </location>
</feature>
<dbReference type="EMBL" id="JBHTLJ010000001">
    <property type="protein sequence ID" value="MFD1161157.1"/>
    <property type="molecule type" value="Genomic_DNA"/>
</dbReference>
<evidence type="ECO:0000259" key="2">
    <source>
        <dbReference type="Pfam" id="PF20434"/>
    </source>
</evidence>
<accession>A0ABW3R898</accession>
<reference evidence="4" key="1">
    <citation type="journal article" date="2019" name="Int. J. Syst. Evol. Microbiol.">
        <title>The Global Catalogue of Microorganisms (GCM) 10K type strain sequencing project: providing services to taxonomists for standard genome sequencing and annotation.</title>
        <authorList>
            <consortium name="The Broad Institute Genomics Platform"/>
            <consortium name="The Broad Institute Genome Sequencing Center for Infectious Disease"/>
            <person name="Wu L."/>
            <person name="Ma J."/>
        </authorList>
    </citation>
    <scope>NUCLEOTIDE SEQUENCE [LARGE SCALE GENOMIC DNA]</scope>
    <source>
        <strain evidence="4">CCUG 63246</strain>
    </source>
</reference>
<sequence length="304" mass="33860">MRQPNIKYKLFILIFGITSFVWSQNKATYTYAIKGSDTLKLDVHSPENMKPNDSLPVLLWMHGGGFSGGTRDNAHHEQKLAEYVTTKGYIGISISYRLLRKGTETGFGCDCPKADKLETFKQAAIDYLDATKFVFDNKTELQIDPTKIIAGGSSAGAEGVLNAVYMKSFFIDDLEHYKDVSFAGVFSLAGALVNAEYITKHNALPTVLFHGTDDNLVPFASAPHHYCSPEKPGYLLLDGSETIAVKLDELETSYYLHKVIGGRHELSSIPFDELDAVFEFFNKTVLHDEVIQTKKIITKKSNQN</sequence>
<evidence type="ECO:0000313" key="3">
    <source>
        <dbReference type="EMBL" id="MFD1161157.1"/>
    </source>
</evidence>
<protein>
    <submittedName>
        <fullName evidence="3">Alpha/beta hydrolase</fullName>
    </submittedName>
</protein>
<name>A0ABW3R898_9FLAO</name>
<dbReference type="Proteomes" id="UP001597163">
    <property type="component" value="Unassembled WGS sequence"/>
</dbReference>
<gene>
    <name evidence="3" type="ORF">ACFQ2E_01930</name>
</gene>
<dbReference type="SUPFAM" id="SSF53474">
    <property type="entry name" value="alpha/beta-Hydrolases"/>
    <property type="match status" value="1"/>
</dbReference>
<dbReference type="Gene3D" id="3.40.50.1820">
    <property type="entry name" value="alpha/beta hydrolase"/>
    <property type="match status" value="1"/>
</dbReference>
<dbReference type="Pfam" id="PF20434">
    <property type="entry name" value="BD-FAE"/>
    <property type="match status" value="1"/>
</dbReference>
<proteinExistence type="predicted"/>
<evidence type="ECO:0000256" key="1">
    <source>
        <dbReference type="ARBA" id="ARBA00022801"/>
    </source>
</evidence>
<keyword evidence="4" id="KW-1185">Reference proteome</keyword>
<dbReference type="PANTHER" id="PTHR48081:SF6">
    <property type="entry name" value="PEPTIDASE S9 PROLYL OLIGOPEPTIDASE CATALYTIC DOMAIN-CONTAINING PROTEIN"/>
    <property type="match status" value="1"/>
</dbReference>